<evidence type="ECO:0000313" key="1">
    <source>
        <dbReference type="EMBL" id="KAF2473565.1"/>
    </source>
</evidence>
<accession>A0ACB6R387</accession>
<evidence type="ECO:0000313" key="2">
    <source>
        <dbReference type="Proteomes" id="UP000799755"/>
    </source>
</evidence>
<keyword evidence="2" id="KW-1185">Reference proteome</keyword>
<dbReference type="Proteomes" id="UP000799755">
    <property type="component" value="Unassembled WGS sequence"/>
</dbReference>
<sequence>MVKDAYSPYTSNGRSPIERISKAASEYFGSIFNATSILSLSATMEITRVRCINVPLLYSQLYSQLKKSEWAESGKGEIIEKEDSSDTGATGRGLAKAMLLARAATTRTKINISGESIVNQCLTGRPGRQEYRDYGLRKSFNESPLLTHSATQFALQKQKQANKARSWKVQRDPNSRRFVVDMGTRAAPNLLVTHGPYVKEAPKIAKCEFVFLAPSRDFGIIYSHVTR</sequence>
<organism evidence="1 2">
    <name type="scientific">Lindgomyces ingoldianus</name>
    <dbReference type="NCBI Taxonomy" id="673940"/>
    <lineage>
        <taxon>Eukaryota</taxon>
        <taxon>Fungi</taxon>
        <taxon>Dikarya</taxon>
        <taxon>Ascomycota</taxon>
        <taxon>Pezizomycotina</taxon>
        <taxon>Dothideomycetes</taxon>
        <taxon>Pleosporomycetidae</taxon>
        <taxon>Pleosporales</taxon>
        <taxon>Lindgomycetaceae</taxon>
        <taxon>Lindgomyces</taxon>
    </lineage>
</organism>
<dbReference type="EMBL" id="MU003499">
    <property type="protein sequence ID" value="KAF2473565.1"/>
    <property type="molecule type" value="Genomic_DNA"/>
</dbReference>
<comment type="caution">
    <text evidence="1">The sequence shown here is derived from an EMBL/GenBank/DDBJ whole genome shotgun (WGS) entry which is preliminary data.</text>
</comment>
<reference evidence="1" key="1">
    <citation type="journal article" date="2020" name="Stud. Mycol.">
        <title>101 Dothideomycetes genomes: a test case for predicting lifestyles and emergence of pathogens.</title>
        <authorList>
            <person name="Haridas S."/>
            <person name="Albert R."/>
            <person name="Binder M."/>
            <person name="Bloem J."/>
            <person name="Labutti K."/>
            <person name="Salamov A."/>
            <person name="Andreopoulos B."/>
            <person name="Baker S."/>
            <person name="Barry K."/>
            <person name="Bills G."/>
            <person name="Bluhm B."/>
            <person name="Cannon C."/>
            <person name="Castanera R."/>
            <person name="Culley D."/>
            <person name="Daum C."/>
            <person name="Ezra D."/>
            <person name="Gonzalez J."/>
            <person name="Henrissat B."/>
            <person name="Kuo A."/>
            <person name="Liang C."/>
            <person name="Lipzen A."/>
            <person name="Lutzoni F."/>
            <person name="Magnuson J."/>
            <person name="Mondo S."/>
            <person name="Nolan M."/>
            <person name="Ohm R."/>
            <person name="Pangilinan J."/>
            <person name="Park H.-J."/>
            <person name="Ramirez L."/>
            <person name="Alfaro M."/>
            <person name="Sun H."/>
            <person name="Tritt A."/>
            <person name="Yoshinaga Y."/>
            <person name="Zwiers L.-H."/>
            <person name="Turgeon B."/>
            <person name="Goodwin S."/>
            <person name="Spatafora J."/>
            <person name="Crous P."/>
            <person name="Grigoriev I."/>
        </authorList>
    </citation>
    <scope>NUCLEOTIDE SEQUENCE</scope>
    <source>
        <strain evidence="1">ATCC 200398</strain>
    </source>
</reference>
<proteinExistence type="predicted"/>
<gene>
    <name evidence="1" type="ORF">BDR25DRAFT_352059</name>
</gene>
<name>A0ACB6R387_9PLEO</name>
<protein>
    <submittedName>
        <fullName evidence="1">Uncharacterized protein</fullName>
    </submittedName>
</protein>